<dbReference type="InterPro" id="IPR037522">
    <property type="entry name" value="HD_GYP_dom"/>
</dbReference>
<organism evidence="3 4">
    <name type="scientific">Pseudobdellovibrio exovorus JSS</name>
    <dbReference type="NCBI Taxonomy" id="1184267"/>
    <lineage>
        <taxon>Bacteria</taxon>
        <taxon>Pseudomonadati</taxon>
        <taxon>Bdellovibrionota</taxon>
        <taxon>Bdellovibrionia</taxon>
        <taxon>Bdellovibrionales</taxon>
        <taxon>Pseudobdellovibrionaceae</taxon>
        <taxon>Pseudobdellovibrio</taxon>
    </lineage>
</organism>
<dbReference type="HOGENOM" id="CLU_000445_92_3_7"/>
<dbReference type="KEGG" id="bex:A11Q_992"/>
<dbReference type="EMBL" id="CP003537">
    <property type="protein sequence ID" value="AGH95208.1"/>
    <property type="molecule type" value="Genomic_DNA"/>
</dbReference>
<dbReference type="AlphaFoldDB" id="M4V7L8"/>
<gene>
    <name evidence="3" type="ORF">A11Q_992</name>
</gene>
<proteinExistence type="predicted"/>
<accession>M4V7L8</accession>
<dbReference type="InterPro" id="IPR003607">
    <property type="entry name" value="HD/PDEase_dom"/>
</dbReference>
<dbReference type="Proteomes" id="UP000012040">
    <property type="component" value="Chromosome"/>
</dbReference>
<feature type="domain" description="HD-GYP" evidence="2">
    <location>
        <begin position="6"/>
        <end position="204"/>
    </location>
</feature>
<dbReference type="PROSITE" id="PS51831">
    <property type="entry name" value="HD"/>
    <property type="match status" value="1"/>
</dbReference>
<keyword evidence="4" id="KW-1185">Reference proteome</keyword>
<dbReference type="OrthoDB" id="5291169at2"/>
<dbReference type="InterPro" id="IPR006674">
    <property type="entry name" value="HD_domain"/>
</dbReference>
<evidence type="ECO:0000313" key="4">
    <source>
        <dbReference type="Proteomes" id="UP000012040"/>
    </source>
</evidence>
<protein>
    <submittedName>
        <fullName evidence="3">Integral HD domain-containing protein</fullName>
    </submittedName>
</protein>
<evidence type="ECO:0000259" key="2">
    <source>
        <dbReference type="PROSITE" id="PS51832"/>
    </source>
</evidence>
<name>M4V7L8_9BACT</name>
<dbReference type="PANTHER" id="PTHR43155">
    <property type="entry name" value="CYCLIC DI-GMP PHOSPHODIESTERASE PA4108-RELATED"/>
    <property type="match status" value="1"/>
</dbReference>
<dbReference type="PROSITE" id="PS51832">
    <property type="entry name" value="HD_GYP"/>
    <property type="match status" value="1"/>
</dbReference>
<dbReference type="eggNOG" id="COG2206">
    <property type="taxonomic scope" value="Bacteria"/>
</dbReference>
<dbReference type="InterPro" id="IPR006675">
    <property type="entry name" value="HDIG_dom"/>
</dbReference>
<sequence>MAWDNIPDWSYDSVRALLEALKSVEPSTYHHCLRVGEYSRKLAESMGLNEYEQKVAEFSGLLHDIGKMGIDRAVLLKPGKLDPQERDIIRNHSILSEQIIKPFSADPFFQQIIPAVRGHHERLDGEGYPDKLIGDEIPLMARIILVVDTYDAMSEDRIYRKGLPDDVIYAELKRCSGSQFDAQLVKIFLSAHRFWKKSEKDEETSNLIIRKIA</sequence>
<feature type="domain" description="HD" evidence="1">
    <location>
        <begin position="28"/>
        <end position="153"/>
    </location>
</feature>
<dbReference type="SUPFAM" id="SSF109604">
    <property type="entry name" value="HD-domain/PDEase-like"/>
    <property type="match status" value="1"/>
</dbReference>
<evidence type="ECO:0000313" key="3">
    <source>
        <dbReference type="EMBL" id="AGH95208.1"/>
    </source>
</evidence>
<evidence type="ECO:0000259" key="1">
    <source>
        <dbReference type="PROSITE" id="PS51831"/>
    </source>
</evidence>
<reference evidence="3 4" key="1">
    <citation type="journal article" date="2013" name="ISME J.">
        <title>By their genes ye shall know them: genomic signatures of predatory bacteria.</title>
        <authorList>
            <person name="Pasternak Z."/>
            <person name="Pietrokovski S."/>
            <person name="Rotem O."/>
            <person name="Gophna U."/>
            <person name="Lurie-Weinberger M.N."/>
            <person name="Jurkevitch E."/>
        </authorList>
    </citation>
    <scope>NUCLEOTIDE SEQUENCE [LARGE SCALE GENOMIC DNA]</scope>
    <source>
        <strain evidence="3 4">JSS</strain>
    </source>
</reference>
<dbReference type="Pfam" id="PF13487">
    <property type="entry name" value="HD_5"/>
    <property type="match status" value="1"/>
</dbReference>
<dbReference type="NCBIfam" id="TIGR00277">
    <property type="entry name" value="HDIG"/>
    <property type="match status" value="1"/>
</dbReference>
<dbReference type="Gene3D" id="1.10.3210.10">
    <property type="entry name" value="Hypothetical protein af1432"/>
    <property type="match status" value="1"/>
</dbReference>
<dbReference type="PATRIC" id="fig|1184267.3.peg.1006"/>
<dbReference type="RefSeq" id="WP_015469698.1">
    <property type="nucleotide sequence ID" value="NC_020813.1"/>
</dbReference>
<dbReference type="SMART" id="SM00471">
    <property type="entry name" value="HDc"/>
    <property type="match status" value="1"/>
</dbReference>
<dbReference type="STRING" id="1184267.A11Q_992"/>
<dbReference type="CDD" id="cd00077">
    <property type="entry name" value="HDc"/>
    <property type="match status" value="1"/>
</dbReference>
<dbReference type="PANTHER" id="PTHR43155:SF2">
    <property type="entry name" value="CYCLIC DI-GMP PHOSPHODIESTERASE PA4108"/>
    <property type="match status" value="1"/>
</dbReference>